<feature type="compositionally biased region" description="Polar residues" evidence="1">
    <location>
        <begin position="2120"/>
        <end position="2129"/>
    </location>
</feature>
<feature type="compositionally biased region" description="Pro residues" evidence="1">
    <location>
        <begin position="2842"/>
        <end position="2852"/>
    </location>
</feature>
<feature type="compositionally biased region" description="Basic and acidic residues" evidence="1">
    <location>
        <begin position="1812"/>
        <end position="1821"/>
    </location>
</feature>
<feature type="domain" description="Bridge-like lipid transfer protein family member 1 C-terminal" evidence="3">
    <location>
        <begin position="4442"/>
        <end position="5076"/>
    </location>
</feature>
<feature type="region of interest" description="Disordered" evidence="1">
    <location>
        <begin position="747"/>
        <end position="781"/>
    </location>
</feature>
<feature type="compositionally biased region" description="Polar residues" evidence="1">
    <location>
        <begin position="2473"/>
        <end position="2483"/>
    </location>
</feature>
<feature type="region of interest" description="Disordered" evidence="1">
    <location>
        <begin position="4390"/>
        <end position="4447"/>
    </location>
</feature>
<feature type="compositionally biased region" description="Basic and acidic residues" evidence="1">
    <location>
        <begin position="2989"/>
        <end position="3008"/>
    </location>
</feature>
<dbReference type="PANTHER" id="PTHR31640">
    <property type="entry name" value="TRANSMEMBRANE PROTEIN KIAA1109"/>
    <property type="match status" value="1"/>
</dbReference>
<feature type="region of interest" description="Disordered" evidence="1">
    <location>
        <begin position="2826"/>
        <end position="2852"/>
    </location>
</feature>
<evidence type="ECO:0000259" key="3">
    <source>
        <dbReference type="SMART" id="SM01220"/>
    </source>
</evidence>
<dbReference type="Pfam" id="PF20413">
    <property type="entry name" value="BLTP1_N"/>
    <property type="match status" value="1"/>
</dbReference>
<feature type="compositionally biased region" description="Polar residues" evidence="1">
    <location>
        <begin position="2446"/>
        <end position="2458"/>
    </location>
</feature>
<feature type="region of interest" description="Disordered" evidence="1">
    <location>
        <begin position="1244"/>
        <end position="1264"/>
    </location>
</feature>
<feature type="compositionally biased region" description="Low complexity" evidence="1">
    <location>
        <begin position="1436"/>
        <end position="1445"/>
    </location>
</feature>
<feature type="region of interest" description="Disordered" evidence="1">
    <location>
        <begin position="2422"/>
        <end position="2483"/>
    </location>
</feature>
<keyword evidence="2" id="KW-0472">Membrane</keyword>
<sequence length="5090" mass="569739">MTDEIEMIDFGNQTLSATGAEIEKYIFNGNFAILLVSLITAMIWVLYITYYNSRVIGYIITRLITKFYVRKGFLKIGSFTICALSGKIMFRDIVYITHDYSIRIQDGWIIFRWWLSYVPKDVSEDLSHSDTRLSVMLNGFELHIYNRCELYSKLERIFGLEPSIIPWDELTRNNDVEAQIHDSGGIQQVSIGKSWRDLIPVIKVDVSSGRFVFGNRLIPTTLSVNVEEAHCVYSTKPAASKLDHFMHFVKCKAENFKVILAPSPKYTGIADEPPRFMGAGFVVFSSNKIEMYYYMDEPGVVPEEPEMLQLANGDIVESAPPIWGIDIKCGKGTDFSFGPWADRQREHLFKFFFPQDYQDLIVTKPSLPGEKRQVQSFDIRLSTLYESTIDILFTKNKETNAIHVNVGPGSYLEITMPWIVNKDGYTTKVTGQLLHLEATTSLQFRSLVESETLEFSVRCHYPLRWNDHQEWLLNLTGCKATGWFVYAHKDFFEDLINDWTSKSKPDLLHFIPYTWKLTVLLKEFELLTLSNEYNWIDCSSQNQENAHIAVCGDLFDFSFDLPFDDFLPRTLPLRFWIQGESVDLTIYLPEVYTSRNILLSLDKNAKLLSRDGTILHPRHQDNSRKWRNICKRSNGWIDFWSIPIAALSINYTFHPMPPFGPPPQADITTPEKEEILLSPIRMSNNRKTPSVLHWSKDGGQKFDPSILTPDKVNLELEIGPSEMFLYGTCLRHLVHLKESIFGEDQVFTDMNDPPNETKSHSASSVTTTAADGNSVSDDDQLKSEFDPRYYRPLDVIVSITMHDIQAHLMKSCMEKDPPCPIILLERFGFEMKIEYKEMQLQLLLSPAILISTDKVTNRLSKDTHLSQGHMMLSGLQLRGHGVFSDRGRTLEQKTLEYAWMLEIQIGKLSGKLTSPQMFHIVTGLETLIFLMFDDENKLRLSRLPQECLHGLPPKVCPESDSDGTYRCPSSNDVKYRMTRCSIDAVDLYLVESGTAINIWASPIRIATCNLHGNHVKSGVTTLIPAIRLRHMVAANSQICNHHGMGTASNSNTNTTCSGKSQHRMIASDGNDIWLEVGTISLGPLILEAAVSLSCTDKNLHLVQHKFLKYHDERYKKLWFLWPCDSKLLVTGRCGCIGGCIFFGRNRNGQRFFKPNRQDVQDGVNIVAFRINESGKDPGFGQSILHEGQLIFRTPPYNTSDLTIHDVPPPVWSDTRNFSSASVKSKINGSDNHILPENVVASMSSVTDSPSTTASSLTPAHNQQMDEKITLPRRFSSTSINYRYPSISHALEVPYARLIDSSPTSAFPSIKLDSDSRLNTLGSILSVPENNECDGTPKSSISDSKLSVDYFNTNPVFPNSNCKETERNTAGSDSVTSLSVGENKLVSSGDETIALFKRTVSLSSENQSETFFSAEEELSHNRNSLDSNVLESKSPTSHGSSLRNSVVSSSGSCIHEISLPRKRFGSDLNILPENKKSTSEHLDEIKVNITSHRSDHEIHTPEHRNGHFGKPSFEQGRVVEDEKSLIGSLEYLQRQLIETPSSWPSCVDSLKIKNCSLDDDDTLIQNSSSALLLDSSDSRSVSSTSFISAVSSQEDLTLVNLHVQVNKPIVDSPLLMSTYLNYLSQVSCSNWNQASLPPGSDVFTVPFFQKSNDGRLAFIGSKYLPRFDMLREGFTSLKMVTRLNSESSPAPSFGRPSENTYPWDRNQPDFITNINEDFECVSQEEFLSLRNDSGTRTTIIIKMKGDVDIMVTPLIFESLQRFVDALTPTLSILHPITVLNHLHMSCIGKVQSVNVLKKDKYLSQLQGGGSKRSTGERVKNLPKDSSGFHEPYSVFEEFIASQIQGTLILPKINVSILQASIVEEVISFSALDNLRDLTCVSLLAVCIDDITAHFHFGKQAREVVQSFHRPTVTPSGQKKGVLSRAANKALLLGLHFTSAPGKDNVRGEPVFIETSEKQERETVVMFNINKIHTQLRRLRNECSLLKDAVITAIPSYSSKVLFTTCSKSSFSPSNTILDSLSIDKDPNLCGSSNELMTLTEEKMGFIMMECGFERVSFKLVKRSKFEKNENSSNVDAKENVIDVNISKNSAVPTSEGQSVDLSKYNIEHESNMKNADGNYDISGNNNNTAEIESDSQKDQTKSTGSLPEKHDNSGNSTMNKIPDDNASSCIIEIEQVWFNFAAPPRTPITRKIDYTRLDWNLLSTASPAINAWMNPSNRFAIRVVHMLRCSYRRNTAIITCLMAEALDIQSLHVPVKSRYGLITPMAKTLHEDPSCQLCNILRKYLLLNSNVEHYLKDDVPHLSILRQGVIVLSRQWKNILYTPMLLEHNFKCKKPTLKPLNVTFAVPDPEVEKRVLTDEGVGDGEGDGEAEASCEECEVTDECAMLLSPAAGITPNTLRKVLKTPSHKHAAVSNTFSKVLTTVPNPGPMPKSTPGSIFTTPDAPAVVNSSSGSSVQPNQGKPGVPPRKKRKSLLPTQQPSSSRASVIFPIGTAAPTYSPQHQCSNNLDKTRKSEISSGVAPGCAMDFCDSANSLNSAVPGDNLQNSVASLDGPNLSLPMNYFNSSKLIKSGHGEDLYTWMAKQELDDTSGKTAESKVAKSTFWVRHDEPPKEEIPVVNPVLESNPDYTLLAAAGFSLYPMHDSLRLLDAHLIFEPLLSSLGVMPQQMITNTGAGNSSVVTSLDSWGSNLTLVGGIETMRIDIVVSESGKGNFDDDSNKKSRAPKQHNKASKLHEKQSLEITSEIPAFLCERVNLECDVRRMADMAIVNDLSRQRRNMLYVSRGQLKKHSNTALNVSVSAHHISQQVNMPLLRLLHQISNMYQNVKDTQSELKEQEPQELKIPSPKPPPPPPPPVNLRVGASFISPHVDGKPPIYPFAVPTQRVVLSPSSSIRSTRHQSLAQRLRSTSRSVKGYINLGDGPTLMRNRISSLSDDKPASVKEESIPTINSTPKCWKTIYYLLDLYATMPETKTVLHRTSNGGDIAEVYKNCKKSDPSAESKSSDDAGEKMEVASSTPIPVYQSLIREEKNRLIIFAVARIHRTKLLATLSGLKLEAEITNLHSSVTCRRKMRPSSSEYSATGQVGRTSIVLLEGVAPNQQTVVQVTVGKSQALYSSMSRPLRDKNSALLTVGAINIDIPQHPVALHGMMTRGTKQLSSTLQELRVTRTSNRISRGTTVEEVDSNVGFQPSPRRQVRLNQGNQSMKSHQSPLKNNPLPQPLVMHFTAIIQSLSITASLLPSLQAKYKMDQLTSNGFIGNKAKFVVDLPRHSLSFSTKVEVTEANLPSGACIELPKVHVSAEYVQDSERSKDSQNFNADGAVLRVGNYLSAEADIGIFEQSLTTDLLNHLMFVQKVFMKEINEVVQKVYGGEKPVPIWLEDTEETNNTTSVKRILFSLVVRIKRIQLTATTPTNCAVCLETGSVEFQISNRFQNVSGSSVQSSETAKIFVKTQLDVNLSLGQLIKNVLFEEADPEFQQFAFFKTRIGIRNAFQGEMVGEGDDKEVILITLRRPLIYIQPVAVDKAVLVWLNYKNAYEYWNEQRSILNSEVLNATQLIYERITIEKLTSSSSSGILFLQLTVEDMGICVPLNPLPPTTWSLNRSLLPDNDSCAAVVITLESTSISACSAGSLVSKGRFIGLCLRFADDFETSLDDWKPDINNELAGVLMNFCSVSEGTYEVCSRTTTQKSENDNPKWFLNVQWQMEGVDIHLDVNIGKQLSALGHTLTMLTGVQEDEPLTGCYDSDDIDDNTNNSQESLDSSKNIPMDDTLSPLVCDGSVDSKKRSKLLEKEMFEQVKIINDLRSLGASLSTIEQEVKRLHELETLIFRGFRRDMIQKLRRQSVKGKCQLKDKFGLGTKGAMRSKSFILSSPTKEQLPNKQEKCEKLNVLTSNEEPKLATLPRISFNEARIVRRQVSLPSANSDLALSLDDKDAVSWLPHQDNKSDEASNTEDELNSTGESSTLLDFSTREQLKNDNVGYSKQQEPNIDFELDVKVFINSGKCVLHTKDQTREDELKMISRMKKDRSCSGGTLEFPGSPSVSRRSHKEKQPSYSRLRLNPSTVTPAQIVELTIFHIPGLDVKVHYESKIIADGNLSPCFTVDSTGMLIRKTNAKKASLFAWITLQSIPEETIVSPHILEFLEQTLEPIPTNLRNPLQFNNSNEPSSNFLSGSDDDIFARYITSGQYAYASFPVDVIVYFHMQPSTFRFSCLPVSRVECMLKLPSLDIVFSSKRADEPESKSDNSNLPVAVGGLSVTGVMADFSLYIFHPYGGKKSGSSLKDTQAIWSPLADAERKDSLNVNVEFVKFHLSRSRQLNFDAPNVKNSEQRHATIRFSTIVDIGSASFKYDMRRLTEILAFPKAWYRRSIIRRLFLGDLTRAPVFSDVDDESGPDYNDDFTHDCSVDDSRTHARMKTEKNSKEPASREKIKRQESKKSHSKEFKKRKSDADDSLKQHKLSSNTAWQTLVLFTVNFKRLNVHMNMGNVMGNVTWLTKDFHSEGRLSIGSTGHKNMFIGLGFGGSGLDAKGGIVGGTIELSKIDTFISIHEDPGTEPDHTIGLKLFALELRLDYMGTAILMSRVSSLNISLRDEWKVITRKSSGDVLNSTKRPAMVFMHGDLSWDQLQIMISKSTAADLIKMYYKLDEFFSQQFKSSKRVFSSLQEGPKSKNSTNAMSGSSSFRKRNMMPKKKVTSTLSEGSTPKHSDCIPPEFAQHHRHWQPCLLQVANLHLSTMKHALPSWGTVLGGTMDLHGTNISLACFHGINFKSKSWALFSLKEPCISFATEAQEVESREGERLRDVHIVETLTFSLGMTPSMQTYAQQHHSMATICRVSRNVIFPPQFRTIQEWFHYAFLCSDIDAVDRFPSLERERLESVGEGARSRTPKPPETVNHTREVIFALPSLQLHLKTEHLQSASFPSNSIEKPLIDCSFITEFEDHIFVTVDAEAFFFLHDLITSYMKEKDRVAASHGYHRAYSPSPPEGGNRKRDRHDGGGKEQNDSTFAETEERYCKDWRNFQCKTWHLEPTVRLLSWGGKSIEPYGVDYILQKLGFSHARTTIPKWMQRGFMDPLDKVLAVLVSRIITMAKEEPKHDTKKPAR</sequence>
<dbReference type="GO" id="GO:0098793">
    <property type="term" value="C:presynapse"/>
    <property type="evidence" value="ECO:0007669"/>
    <property type="project" value="GOC"/>
</dbReference>
<proteinExistence type="predicted"/>
<keyword evidence="5" id="KW-1185">Reference proteome</keyword>
<feature type="region of interest" description="Disordered" evidence="1">
    <location>
        <begin position="2707"/>
        <end position="2732"/>
    </location>
</feature>
<feature type="compositionally biased region" description="Basic and acidic residues" evidence="1">
    <location>
        <begin position="4975"/>
        <end position="4990"/>
    </location>
</feature>
<feature type="compositionally biased region" description="Low complexity" evidence="1">
    <location>
        <begin position="1246"/>
        <end position="1259"/>
    </location>
</feature>
<evidence type="ECO:0000256" key="2">
    <source>
        <dbReference type="SAM" id="Phobius"/>
    </source>
</evidence>
<name>A0AAN9TH18_9HEMI</name>
<feature type="region of interest" description="Disordered" evidence="1">
    <location>
        <begin position="4962"/>
        <end position="4995"/>
    </location>
</feature>
<feature type="compositionally biased region" description="Polar residues" evidence="1">
    <location>
        <begin position="4653"/>
        <end position="4671"/>
    </location>
</feature>
<accession>A0AAN9TH18</accession>
<protein>
    <recommendedName>
        <fullName evidence="3">Bridge-like lipid transfer protein family member 1 C-terminal domain-containing protein</fullName>
    </recommendedName>
</protein>
<feature type="compositionally biased region" description="Basic and acidic residues" evidence="1">
    <location>
        <begin position="4390"/>
        <end position="4432"/>
    </location>
</feature>
<dbReference type="EMBL" id="JBBCAQ010000022">
    <property type="protein sequence ID" value="KAK7591328.1"/>
    <property type="molecule type" value="Genomic_DNA"/>
</dbReference>
<dbReference type="Pfam" id="PF25040">
    <property type="entry name" value="BLTP1_C"/>
    <property type="match status" value="4"/>
</dbReference>
<feature type="region of interest" description="Disordered" evidence="1">
    <location>
        <begin position="1804"/>
        <end position="1823"/>
    </location>
</feature>
<dbReference type="InterPro" id="IPR056741">
    <property type="entry name" value="BLTP1_M"/>
</dbReference>
<feature type="transmembrane region" description="Helical" evidence="2">
    <location>
        <begin position="72"/>
        <end position="90"/>
    </location>
</feature>
<keyword evidence="2" id="KW-1133">Transmembrane helix</keyword>
<feature type="compositionally biased region" description="Basic residues" evidence="1">
    <location>
        <begin position="4672"/>
        <end position="4683"/>
    </location>
</feature>
<organism evidence="4 5">
    <name type="scientific">Parthenolecanium corni</name>
    <dbReference type="NCBI Taxonomy" id="536013"/>
    <lineage>
        <taxon>Eukaryota</taxon>
        <taxon>Metazoa</taxon>
        <taxon>Ecdysozoa</taxon>
        <taxon>Arthropoda</taxon>
        <taxon>Hexapoda</taxon>
        <taxon>Insecta</taxon>
        <taxon>Pterygota</taxon>
        <taxon>Neoptera</taxon>
        <taxon>Paraneoptera</taxon>
        <taxon>Hemiptera</taxon>
        <taxon>Sternorrhyncha</taxon>
        <taxon>Coccoidea</taxon>
        <taxon>Coccidae</taxon>
        <taxon>Parthenolecanium</taxon>
    </lineage>
</organism>
<feature type="compositionally biased region" description="Acidic residues" evidence="1">
    <location>
        <begin position="3735"/>
        <end position="3744"/>
    </location>
</feature>
<feature type="region of interest" description="Disordered" evidence="1">
    <location>
        <begin position="4021"/>
        <end position="4048"/>
    </location>
</feature>
<dbReference type="GO" id="GO:0048488">
    <property type="term" value="P:synaptic vesicle endocytosis"/>
    <property type="evidence" value="ECO:0007669"/>
    <property type="project" value="TreeGrafter"/>
</dbReference>
<feature type="region of interest" description="Disordered" evidence="1">
    <location>
        <begin position="3932"/>
        <end position="3963"/>
    </location>
</feature>
<dbReference type="Proteomes" id="UP001367676">
    <property type="component" value="Unassembled WGS sequence"/>
</dbReference>
<feature type="transmembrane region" description="Helical" evidence="2">
    <location>
        <begin position="31"/>
        <end position="51"/>
    </location>
</feature>
<feature type="compositionally biased region" description="Polar residues" evidence="1">
    <location>
        <begin position="3950"/>
        <end position="3960"/>
    </location>
</feature>
<evidence type="ECO:0000256" key="1">
    <source>
        <dbReference type="SAM" id="MobiDB-lite"/>
    </source>
</evidence>
<dbReference type="SMART" id="SM01220">
    <property type="entry name" value="FSA_C"/>
    <property type="match status" value="1"/>
</dbReference>
<dbReference type="InterPro" id="IPR056742">
    <property type="entry name" value="BLTP1_C"/>
</dbReference>
<feature type="compositionally biased region" description="Basic and acidic residues" evidence="1">
    <location>
        <begin position="2826"/>
        <end position="2837"/>
    </location>
</feature>
<feature type="region of interest" description="Disordered" evidence="1">
    <location>
        <begin position="1411"/>
        <end position="1445"/>
    </location>
</feature>
<dbReference type="InterPro" id="IPR047104">
    <property type="entry name" value="BLTP1_N"/>
</dbReference>
<reference evidence="4 5" key="1">
    <citation type="submission" date="2024-03" db="EMBL/GenBank/DDBJ databases">
        <title>Adaptation during the transition from Ophiocordyceps entomopathogen to insect associate is accompanied by gene loss and intensified selection.</title>
        <authorList>
            <person name="Ward C.M."/>
            <person name="Onetto C.A."/>
            <person name="Borneman A.R."/>
        </authorList>
    </citation>
    <scope>NUCLEOTIDE SEQUENCE [LARGE SCALE GENOMIC DNA]</scope>
    <source>
        <strain evidence="4">AWRI1</strain>
        <tissue evidence="4">Single Adult Female</tissue>
    </source>
</reference>
<feature type="region of interest" description="Disordered" evidence="1">
    <location>
        <begin position="2111"/>
        <end position="2160"/>
    </location>
</feature>
<feature type="region of interest" description="Disordered" evidence="1">
    <location>
        <begin position="3735"/>
        <end position="3758"/>
    </location>
</feature>
<feature type="compositionally biased region" description="Polar residues" evidence="1">
    <location>
        <begin position="1420"/>
        <end position="1435"/>
    </location>
</feature>
<dbReference type="PANTHER" id="PTHR31640:SF1">
    <property type="entry name" value="BRIDGE-LIKE LIPID TRANSFER PROTEIN FAMILY MEMBER 1"/>
    <property type="match status" value="1"/>
</dbReference>
<keyword evidence="2" id="KW-0812">Transmembrane</keyword>
<dbReference type="InterPro" id="IPR033616">
    <property type="entry name" value="BLTP1"/>
</dbReference>
<gene>
    <name evidence="4" type="ORF">V9T40_002941</name>
</gene>
<feature type="compositionally biased region" description="Basic residues" evidence="1">
    <location>
        <begin position="2718"/>
        <end position="2729"/>
    </location>
</feature>
<evidence type="ECO:0000313" key="5">
    <source>
        <dbReference type="Proteomes" id="UP001367676"/>
    </source>
</evidence>
<feature type="region of interest" description="Disordered" evidence="1">
    <location>
        <begin position="2989"/>
        <end position="3009"/>
    </location>
</feature>
<evidence type="ECO:0000313" key="4">
    <source>
        <dbReference type="EMBL" id="KAK7591328.1"/>
    </source>
</evidence>
<feature type="region of interest" description="Disordered" evidence="1">
    <location>
        <begin position="4653"/>
        <end position="4694"/>
    </location>
</feature>
<feature type="compositionally biased region" description="Low complexity" evidence="1">
    <location>
        <begin position="761"/>
        <end position="770"/>
    </location>
</feature>
<dbReference type="Pfam" id="PF25039">
    <property type="entry name" value="BLTP1_M"/>
    <property type="match status" value="2"/>
</dbReference>
<comment type="caution">
    <text evidence="4">The sequence shown here is derived from an EMBL/GenBank/DDBJ whole genome shotgun (WGS) entry which is preliminary data.</text>
</comment>